<reference evidence="6 7" key="1">
    <citation type="submission" date="2017-12" db="EMBL/GenBank/DDBJ databases">
        <title>Kangiella profundi FT102 completed genome.</title>
        <authorList>
            <person name="Xu J."/>
            <person name="Wang J."/>
            <person name="Lu Y."/>
        </authorList>
    </citation>
    <scope>NUCLEOTIDE SEQUENCE [LARGE SCALE GENOMIC DNA]</scope>
    <source>
        <strain evidence="6 7">FT102</strain>
    </source>
</reference>
<comment type="subcellular location">
    <subcellularLocation>
        <location evidence="1">Cytoplasm</location>
    </subcellularLocation>
</comment>
<evidence type="ECO:0000256" key="2">
    <source>
        <dbReference type="ARBA" id="ARBA00008571"/>
    </source>
</evidence>
<dbReference type="EMBL" id="CP025120">
    <property type="protein sequence ID" value="AUD78336.1"/>
    <property type="molecule type" value="Genomic_DNA"/>
</dbReference>
<dbReference type="Pfam" id="PF03937">
    <property type="entry name" value="Sdh5"/>
    <property type="match status" value="1"/>
</dbReference>
<dbReference type="InterPro" id="IPR005631">
    <property type="entry name" value="SDH"/>
</dbReference>
<organism evidence="6 7">
    <name type="scientific">Kangiella profundi</name>
    <dbReference type="NCBI Taxonomy" id="1561924"/>
    <lineage>
        <taxon>Bacteria</taxon>
        <taxon>Pseudomonadati</taxon>
        <taxon>Pseudomonadota</taxon>
        <taxon>Gammaproteobacteria</taxon>
        <taxon>Kangiellales</taxon>
        <taxon>Kangiellaceae</taxon>
        <taxon>Kangiella</taxon>
    </lineage>
</organism>
<sequence length="84" mass="9864">MTEEQLKKLQWASRRGMLELDVVLIPYLEEEACHFDDEKAAQYAIFLEQDDPDLYAWIMGYDTPKPEFAPIIAAIKEFINKKIK</sequence>
<accession>A0A2K9AD67</accession>
<protein>
    <recommendedName>
        <fullName evidence="3">FAD assembly factor SdhE</fullName>
    </recommendedName>
</protein>
<keyword evidence="4" id="KW-0963">Cytoplasm</keyword>
<keyword evidence="7" id="KW-1185">Reference proteome</keyword>
<proteinExistence type="inferred from homology"/>
<evidence type="ECO:0000256" key="5">
    <source>
        <dbReference type="ARBA" id="ARBA00023186"/>
    </source>
</evidence>
<dbReference type="AlphaFoldDB" id="A0A2K9AD67"/>
<evidence type="ECO:0000313" key="7">
    <source>
        <dbReference type="Proteomes" id="UP000232693"/>
    </source>
</evidence>
<dbReference type="RefSeq" id="WP_106646209.1">
    <property type="nucleotide sequence ID" value="NZ_BMGO01000002.1"/>
</dbReference>
<dbReference type="Proteomes" id="UP000232693">
    <property type="component" value="Chromosome"/>
</dbReference>
<dbReference type="KEGG" id="kpd:CW740_03385"/>
<evidence type="ECO:0000256" key="4">
    <source>
        <dbReference type="ARBA" id="ARBA00022490"/>
    </source>
</evidence>
<comment type="similarity">
    <text evidence="2">Belongs to the SdhE FAD assembly factor family.</text>
</comment>
<dbReference type="SUPFAM" id="SSF109910">
    <property type="entry name" value="YgfY-like"/>
    <property type="match status" value="1"/>
</dbReference>
<evidence type="ECO:0000256" key="1">
    <source>
        <dbReference type="ARBA" id="ARBA00004496"/>
    </source>
</evidence>
<evidence type="ECO:0000256" key="3">
    <source>
        <dbReference type="ARBA" id="ARBA00019418"/>
    </source>
</evidence>
<keyword evidence="5" id="KW-0143">Chaperone</keyword>
<dbReference type="PANTHER" id="PTHR39585">
    <property type="entry name" value="FAD ASSEMBLY FACTOR SDHE"/>
    <property type="match status" value="1"/>
</dbReference>
<dbReference type="GO" id="GO:0005737">
    <property type="term" value="C:cytoplasm"/>
    <property type="evidence" value="ECO:0007669"/>
    <property type="project" value="UniProtKB-SubCell"/>
</dbReference>
<dbReference type="GO" id="GO:0006105">
    <property type="term" value="P:succinate metabolic process"/>
    <property type="evidence" value="ECO:0007669"/>
    <property type="project" value="TreeGrafter"/>
</dbReference>
<name>A0A2K9AD67_9GAMM</name>
<dbReference type="InterPro" id="IPR050531">
    <property type="entry name" value="SdhE_FAD_assembly_factor"/>
</dbReference>
<evidence type="ECO:0000313" key="6">
    <source>
        <dbReference type="EMBL" id="AUD78336.1"/>
    </source>
</evidence>
<dbReference type="OrthoDB" id="9180899at2"/>
<dbReference type="InterPro" id="IPR036714">
    <property type="entry name" value="SDH_sf"/>
</dbReference>
<dbReference type="PANTHER" id="PTHR39585:SF1">
    <property type="entry name" value="FAD ASSEMBLY FACTOR SDHE"/>
    <property type="match status" value="1"/>
</dbReference>
<dbReference type="Gene3D" id="1.10.150.250">
    <property type="entry name" value="Flavinator of succinate dehydrogenase"/>
    <property type="match status" value="1"/>
</dbReference>
<gene>
    <name evidence="6" type="ORF">CW740_03385</name>
</gene>